<accession>A0A1X7U921</accession>
<reference evidence="4" key="2">
    <citation type="submission" date="2017-05" db="UniProtKB">
        <authorList>
            <consortium name="EnsemblMetazoa"/>
        </authorList>
    </citation>
    <scope>IDENTIFICATION</scope>
</reference>
<dbReference type="GO" id="GO:0006000">
    <property type="term" value="P:fructose metabolic process"/>
    <property type="evidence" value="ECO:0007669"/>
    <property type="project" value="InterPro"/>
</dbReference>
<dbReference type="eggNOG" id="KOG2947">
    <property type="taxonomic scope" value="Eukaryota"/>
</dbReference>
<protein>
    <recommendedName>
        <fullName evidence="3">Carbohydrate kinase PfkB domain-containing protein</fullName>
    </recommendedName>
</protein>
<dbReference type="InterPro" id="IPR034093">
    <property type="entry name" value="KHK"/>
</dbReference>
<evidence type="ECO:0000256" key="2">
    <source>
        <dbReference type="ARBA" id="ARBA00022777"/>
    </source>
</evidence>
<dbReference type="KEGG" id="aqu:100637048"/>
<dbReference type="InParanoid" id="A0A1X7U921"/>
<dbReference type="GO" id="GO:0004454">
    <property type="term" value="F:ketohexokinase activity"/>
    <property type="evidence" value="ECO:0007669"/>
    <property type="project" value="InterPro"/>
</dbReference>
<evidence type="ECO:0000313" key="4">
    <source>
        <dbReference type="EnsemblMetazoa" id="Aqu2.1.23956_001"/>
    </source>
</evidence>
<organism evidence="4">
    <name type="scientific">Amphimedon queenslandica</name>
    <name type="common">Sponge</name>
    <dbReference type="NCBI Taxonomy" id="400682"/>
    <lineage>
        <taxon>Eukaryota</taxon>
        <taxon>Metazoa</taxon>
        <taxon>Porifera</taxon>
        <taxon>Demospongiae</taxon>
        <taxon>Heteroscleromorpha</taxon>
        <taxon>Haplosclerida</taxon>
        <taxon>Niphatidae</taxon>
        <taxon>Amphimedon</taxon>
    </lineage>
</organism>
<dbReference type="InterPro" id="IPR011611">
    <property type="entry name" value="PfkB_dom"/>
</dbReference>
<dbReference type="Proteomes" id="UP000007879">
    <property type="component" value="Unassembled WGS sequence"/>
</dbReference>
<dbReference type="CDD" id="cd01939">
    <property type="entry name" value="Ketohexokinase"/>
    <property type="match status" value="1"/>
</dbReference>
<name>A0A1X7U921_AMPQE</name>
<dbReference type="PANTHER" id="PTHR42774:SF3">
    <property type="entry name" value="KETOHEXOKINASE"/>
    <property type="match status" value="1"/>
</dbReference>
<gene>
    <name evidence="4" type="primary">100637048</name>
</gene>
<sequence length="305" mass="33616">MAADTKGALCVGLVCLDIIYSVDHYPKEDEDIRASGQKWAKGGNAANTLSVLVQLEKTQEEGEKRPCELLSTLGGGIETDYVLAELDESRIDHAHCRVYSSQKLPTSFVLLNTSNGSRTIIHHRNLPELKFEDFKSLDLSKYNWIHFEGRNPDETVAMVRHIRQSPYSPVVSIELEKKRPELLVLAGLADVLFLSKEHASYHGYQSPEETCLKFRDKAKENAILICAWGERGAVAMDATGELCKSDAFPPPGGLVDTLGAGDTFNAGVIHKLMRGVPLHEAIVFGCKIAGIKCGREGFYNLTDDL</sequence>
<dbReference type="InterPro" id="IPR029056">
    <property type="entry name" value="Ribokinase-like"/>
</dbReference>
<dbReference type="Gene3D" id="3.40.1190.20">
    <property type="match status" value="1"/>
</dbReference>
<dbReference type="OMA" id="GCTEVDY"/>
<dbReference type="PANTHER" id="PTHR42774">
    <property type="entry name" value="PHOSPHOTRANSFERASE SYSTEM TRANSPORT PROTEIN"/>
    <property type="match status" value="1"/>
</dbReference>
<keyword evidence="1" id="KW-0808">Transferase</keyword>
<dbReference type="SUPFAM" id="SSF53613">
    <property type="entry name" value="Ribokinase-like"/>
    <property type="match status" value="1"/>
</dbReference>
<evidence type="ECO:0000259" key="3">
    <source>
        <dbReference type="Pfam" id="PF00294"/>
    </source>
</evidence>
<dbReference type="EnsemblMetazoa" id="XM_003388666.3">
    <property type="protein sequence ID" value="XP_003388714.1"/>
    <property type="gene ID" value="LOC100637048"/>
</dbReference>
<keyword evidence="2" id="KW-0418">Kinase</keyword>
<dbReference type="PROSITE" id="PS00584">
    <property type="entry name" value="PFKB_KINASES_2"/>
    <property type="match status" value="1"/>
</dbReference>
<feature type="domain" description="Carbohydrate kinase PfkB" evidence="3">
    <location>
        <begin position="9"/>
        <end position="300"/>
    </location>
</feature>
<dbReference type="OrthoDB" id="204058at2759"/>
<dbReference type="STRING" id="400682.A0A1X7U921"/>
<dbReference type="EnsemblMetazoa" id="Aqu2.1.23956_001">
    <property type="protein sequence ID" value="Aqu2.1.23956_001"/>
    <property type="gene ID" value="Aqu2.1.23956"/>
</dbReference>
<reference evidence="5" key="1">
    <citation type="journal article" date="2010" name="Nature">
        <title>The Amphimedon queenslandica genome and the evolution of animal complexity.</title>
        <authorList>
            <person name="Srivastava M."/>
            <person name="Simakov O."/>
            <person name="Chapman J."/>
            <person name="Fahey B."/>
            <person name="Gauthier M.E."/>
            <person name="Mitros T."/>
            <person name="Richards G.S."/>
            <person name="Conaco C."/>
            <person name="Dacre M."/>
            <person name="Hellsten U."/>
            <person name="Larroux C."/>
            <person name="Putnam N.H."/>
            <person name="Stanke M."/>
            <person name="Adamska M."/>
            <person name="Darling A."/>
            <person name="Degnan S.M."/>
            <person name="Oakley T.H."/>
            <person name="Plachetzki D.C."/>
            <person name="Zhai Y."/>
            <person name="Adamski M."/>
            <person name="Calcino A."/>
            <person name="Cummins S.F."/>
            <person name="Goodstein D.M."/>
            <person name="Harris C."/>
            <person name="Jackson D.J."/>
            <person name="Leys S.P."/>
            <person name="Shu S."/>
            <person name="Woodcroft B.J."/>
            <person name="Vervoort M."/>
            <person name="Kosik K.S."/>
            <person name="Manning G."/>
            <person name="Degnan B.M."/>
            <person name="Rokhsar D.S."/>
        </authorList>
    </citation>
    <scope>NUCLEOTIDE SEQUENCE [LARGE SCALE GENOMIC DNA]</scope>
</reference>
<evidence type="ECO:0000313" key="5">
    <source>
        <dbReference type="Proteomes" id="UP000007879"/>
    </source>
</evidence>
<evidence type="ECO:0000256" key="1">
    <source>
        <dbReference type="ARBA" id="ARBA00022679"/>
    </source>
</evidence>
<dbReference type="InterPro" id="IPR052562">
    <property type="entry name" value="Ketohexokinase-related"/>
</dbReference>
<dbReference type="InterPro" id="IPR002173">
    <property type="entry name" value="Carboh/pur_kinase_PfkB_CS"/>
</dbReference>
<dbReference type="Pfam" id="PF00294">
    <property type="entry name" value="PfkB"/>
    <property type="match status" value="1"/>
</dbReference>
<keyword evidence="5" id="KW-1185">Reference proteome</keyword>
<dbReference type="AlphaFoldDB" id="A0A1X7U921"/>
<proteinExistence type="predicted"/>